<feature type="region of interest" description="Disordered" evidence="1">
    <location>
        <begin position="591"/>
        <end position="642"/>
    </location>
</feature>
<keyword evidence="2" id="KW-1133">Transmembrane helix</keyword>
<feature type="transmembrane region" description="Helical" evidence="2">
    <location>
        <begin position="171"/>
        <end position="194"/>
    </location>
</feature>
<feature type="region of interest" description="Disordered" evidence="1">
    <location>
        <begin position="842"/>
        <end position="868"/>
    </location>
</feature>
<dbReference type="EMBL" id="OAPG01000009">
    <property type="protein sequence ID" value="SNX85353.1"/>
    <property type="molecule type" value="Genomic_DNA"/>
</dbReference>
<reference evidence="3" key="1">
    <citation type="submission" date="2023-10" db="EMBL/GenBank/DDBJ databases">
        <authorList>
            <person name="Guldener U."/>
        </authorList>
    </citation>
    <scope>NUCLEOTIDE SEQUENCE</scope>
    <source>
        <strain evidence="3">Mp4</strain>
    </source>
</reference>
<keyword evidence="2" id="KW-0812">Transmembrane</keyword>
<feature type="compositionally biased region" description="Basic and acidic residues" evidence="1">
    <location>
        <begin position="977"/>
        <end position="989"/>
    </location>
</feature>
<keyword evidence="2" id="KW-0472">Membrane</keyword>
<feature type="region of interest" description="Disordered" evidence="1">
    <location>
        <begin position="677"/>
        <end position="698"/>
    </location>
</feature>
<evidence type="ECO:0000313" key="3">
    <source>
        <dbReference type="EMBL" id="SNX85353.1"/>
    </source>
</evidence>
<dbReference type="Proteomes" id="UP001294444">
    <property type="component" value="Unassembled WGS sequence"/>
</dbReference>
<evidence type="ECO:0000256" key="2">
    <source>
        <dbReference type="SAM" id="Phobius"/>
    </source>
</evidence>
<feature type="region of interest" description="Disordered" evidence="1">
    <location>
        <begin position="1"/>
        <end position="80"/>
    </location>
</feature>
<comment type="caution">
    <text evidence="3">The sequence shown here is derived from an EMBL/GenBank/DDBJ whole genome shotgun (WGS) entry which is preliminary data.</text>
</comment>
<keyword evidence="4" id="KW-1185">Reference proteome</keyword>
<sequence>MPRFREKPSIRTRPPSAASKGNKKTKKADKLGLPNDRTRNSSKPGSKIESNSASTEKQREVNHEHPTKRREQADRSTLLHVDNTAPDAGAAWLVGYQTRSPLQQIYTRVGQDLVARADNAETPFIPGLMTASSSAASASSSHSSSNPTSSTSPTAARITNPIATIHHNTPLILCIVIGAIVITATLSVGLAWLLRLVCCAGERRARRKRRLDRSIRSPSEANLSKDPQDKAKGRSPFDSVTVKDDDDDLERKDAKIDALFGSSTSDGNMEGNVPVLGYRDVGKVPEAPKSTWNGKGWTLFDPPVPGLKQPQPVVTNFTSTLTGGGNYGAAKQELADQNVDGFTWPTSVERQPSFIERLVQRHHQASELPTTATPLPYPFEAKPAPPASRMASLGGAANRAVLNMLPVTLRNAATSASRQRATRKRYHDMQPYLDSDFEGTIGGKDRELPMARRLRRTEERMAVDWTTEEESSSPLNKVAQSGFPRVQAVLMPSPMIKSQDGGKVGVECTPGLAGVGAAWSRRGSQQSLVGGPRVSAFVKPSMATVQMPKVIEPNRVSVLPFPVMEGDRKSRLLGSVGRWLGQVSEAGEIADPYTALSPRPDRRLTKNGSIRSDYTSTTLADSASNSETHVEAQTDTSAQGRSERLLQRVDAHQAEHDRQQQRLLNKARLFTPIPAAAAGAPHQDEQDKDAQKEDAAVNVSRAPSIRPQFFATTDLKSWLEPYKVSTTHGFKVLEEQDAASSVAADPFASDFEAMPKLKKYDSYESITPVRPKLRSSSSKQSLCSSAVVGVKGTGRKKRDALRVATKKAGQSALPSACQSSATITVVSSVFDDAFAAQLNKAASGKDAAGKSGGKKQSRKSQSNNEAKAIAKAEADVAVRDAWRRRKMLSISSRGSQRTQIARIMTKQAGNVLLSRQESLRSQPSIYSELTAPSDYHFRAPLLSNSERDATPADCGAITIDTLSEDNEVAGEKIEMVQEDAEKKQEEEKKAKAKKQLKKEPKKQVKRQARRAEQERDEAAFTRSWPKQGALSTRTFVAPAQPQLKNRTASAASDLPNQQQHQQQQRRELVNSSSAFTKLDANAIAQQQRQMAVQRISRKQRSISLGMARNQYALMTRAGVDDVGIPDSPWTSSDSDISVRRWGEPRRHDSIRLQDSNIRHHHSNSIPIFMPEDVSVNKRAAAPKQARTSISNFYGMGPGGNLRDFC</sequence>
<feature type="compositionally biased region" description="Basic and acidic residues" evidence="1">
    <location>
        <begin position="56"/>
        <end position="74"/>
    </location>
</feature>
<evidence type="ECO:0000256" key="1">
    <source>
        <dbReference type="SAM" id="MobiDB-lite"/>
    </source>
</evidence>
<feature type="region of interest" description="Disordered" evidence="1">
    <location>
        <begin position="208"/>
        <end position="248"/>
    </location>
</feature>
<feature type="region of interest" description="Disordered" evidence="1">
    <location>
        <begin position="135"/>
        <end position="155"/>
    </location>
</feature>
<protein>
    <submittedName>
        <fullName evidence="3">Uncharacterized protein</fullName>
    </submittedName>
</protein>
<feature type="region of interest" description="Disordered" evidence="1">
    <location>
        <begin position="977"/>
        <end position="1069"/>
    </location>
</feature>
<accession>A0AAJ4XNE9</accession>
<name>A0AAJ4XNE9_9BASI</name>
<proteinExistence type="predicted"/>
<feature type="compositionally biased region" description="Polar residues" evidence="1">
    <location>
        <begin position="606"/>
        <end position="640"/>
    </location>
</feature>
<gene>
    <name evidence="3" type="ORF">MEPE_04062</name>
</gene>
<feature type="compositionally biased region" description="Polar residues" evidence="1">
    <location>
        <begin position="1042"/>
        <end position="1056"/>
    </location>
</feature>
<organism evidence="3 4">
    <name type="scientific">Melanopsichium pennsylvanicum</name>
    <dbReference type="NCBI Taxonomy" id="63383"/>
    <lineage>
        <taxon>Eukaryota</taxon>
        <taxon>Fungi</taxon>
        <taxon>Dikarya</taxon>
        <taxon>Basidiomycota</taxon>
        <taxon>Ustilaginomycotina</taxon>
        <taxon>Ustilaginomycetes</taxon>
        <taxon>Ustilaginales</taxon>
        <taxon>Ustilaginaceae</taxon>
        <taxon>Melanopsichium</taxon>
    </lineage>
</organism>
<evidence type="ECO:0000313" key="4">
    <source>
        <dbReference type="Proteomes" id="UP001294444"/>
    </source>
</evidence>
<feature type="compositionally biased region" description="Basic and acidic residues" evidence="1">
    <location>
        <begin position="682"/>
        <end position="695"/>
    </location>
</feature>
<feature type="compositionally biased region" description="Polar residues" evidence="1">
    <location>
        <begin position="41"/>
        <end position="55"/>
    </location>
</feature>
<dbReference type="AlphaFoldDB" id="A0AAJ4XNE9"/>
<feature type="compositionally biased region" description="Basic and acidic residues" evidence="1">
    <location>
        <begin position="1009"/>
        <end position="1019"/>
    </location>
</feature>